<sequence length="693" mass="72819">MGTDLPSANFMPGVVNERQAIKALEGQPMRSYITWQSSTPAFPHGVIITYSNTVKRDVKTHQRLARSDLGVWMPLSQSEHRVFPTVRHLLATRKYIDGSFRMPSAKEDVPPVPAPVLRNTLRFICGNTARRGVTIVSALLVAAAALCLTNLLTGIDRSGLAMAADVARTVVKREAGRAVETLRNDLLPVMTAMDDMAAAELESNAPAVIPPNLEIDCFVAVAKVHASLTEVAAQQRRHFPEAAFSASVGALAVLAAALSVVVCTLLCVGVPGTGFPADKGLQMGLSGLDSPVPDNAPSHPVPEAADAASSGAAGMRQRKPAGSSSSSSSSSSSKRGRAPSDSLAGLSADSRVTADPRAAKRAASRVQGWWRFLWLLVLGTGLVEAIGAGYIAVRVAFATGGAPAALARAATPMRPNWFVSEAFISAAGGSPASAAGAEDSRPSGDDRDFLGEALEQSGIDGIKASVFHGEIPPRCAAAMEQSHATWMTGVVDVGRVHLASVSGNALSALSASFTFPPRPVPFEVMIHGEPVPMIRPGDDQPTASATPVACPLLWPASVLVDSPTHPAAIAHNELEARLQTEDERLRALQPSWDGPKLGEASGVRSAVAAYRCRDFIVQSDVAVSRSTILFMAAAIVIFVTLQLSREAAIDAAGLGLRWRLKDLGLGLGVRLDDDLAVDLDEDETLATKQKKHS</sequence>
<feature type="region of interest" description="Disordered" evidence="1">
    <location>
        <begin position="286"/>
        <end position="350"/>
    </location>
</feature>
<dbReference type="Proteomes" id="UP000325113">
    <property type="component" value="Unassembled WGS sequence"/>
</dbReference>
<proteinExistence type="predicted"/>
<keyword evidence="2" id="KW-0472">Membrane</keyword>
<evidence type="ECO:0000256" key="1">
    <source>
        <dbReference type="SAM" id="MobiDB-lite"/>
    </source>
</evidence>
<feature type="region of interest" description="Disordered" evidence="1">
    <location>
        <begin position="429"/>
        <end position="448"/>
    </location>
</feature>
<feature type="transmembrane region" description="Helical" evidence="2">
    <location>
        <begin position="132"/>
        <end position="152"/>
    </location>
</feature>
<organism evidence="3 4">
    <name type="scientific">Cafeteria roenbergensis</name>
    <name type="common">Marine flagellate</name>
    <dbReference type="NCBI Taxonomy" id="33653"/>
    <lineage>
        <taxon>Eukaryota</taxon>
        <taxon>Sar</taxon>
        <taxon>Stramenopiles</taxon>
        <taxon>Bigyra</taxon>
        <taxon>Opalozoa</taxon>
        <taxon>Bicosoecida</taxon>
        <taxon>Cafeteriaceae</taxon>
        <taxon>Cafeteria</taxon>
    </lineage>
</organism>
<dbReference type="AlphaFoldDB" id="A0A5A8CZW1"/>
<evidence type="ECO:0000313" key="3">
    <source>
        <dbReference type="EMBL" id="KAA0158586.1"/>
    </source>
</evidence>
<feature type="compositionally biased region" description="Basic and acidic residues" evidence="1">
    <location>
        <begin position="438"/>
        <end position="448"/>
    </location>
</feature>
<name>A0A5A8CZW1_CAFRO</name>
<feature type="compositionally biased region" description="Low complexity" evidence="1">
    <location>
        <begin position="323"/>
        <end position="333"/>
    </location>
</feature>
<feature type="transmembrane region" description="Helical" evidence="2">
    <location>
        <begin position="248"/>
        <end position="270"/>
    </location>
</feature>
<keyword evidence="2" id="KW-1133">Transmembrane helix</keyword>
<protein>
    <submittedName>
        <fullName evidence="3">Uncharacterized protein</fullName>
    </submittedName>
</protein>
<gene>
    <name evidence="3" type="ORF">FNF31_05337</name>
</gene>
<reference evidence="3 4" key="1">
    <citation type="submission" date="2019-07" db="EMBL/GenBank/DDBJ databases">
        <title>Genomes of Cafeteria roenbergensis.</title>
        <authorList>
            <person name="Fischer M.G."/>
            <person name="Hackl T."/>
            <person name="Roman M."/>
        </authorList>
    </citation>
    <scope>NUCLEOTIDE SEQUENCE [LARGE SCALE GENOMIC DNA]</scope>
    <source>
        <strain evidence="3 4">Cflag</strain>
    </source>
</reference>
<evidence type="ECO:0000256" key="2">
    <source>
        <dbReference type="SAM" id="Phobius"/>
    </source>
</evidence>
<accession>A0A5A8CZW1</accession>
<comment type="caution">
    <text evidence="3">The sequence shown here is derived from an EMBL/GenBank/DDBJ whole genome shotgun (WGS) entry which is preliminary data.</text>
</comment>
<keyword evidence="2" id="KW-0812">Transmembrane</keyword>
<evidence type="ECO:0000313" key="4">
    <source>
        <dbReference type="Proteomes" id="UP000325113"/>
    </source>
</evidence>
<feature type="compositionally biased region" description="Low complexity" evidence="1">
    <location>
        <begin position="304"/>
        <end position="314"/>
    </location>
</feature>
<feature type="transmembrane region" description="Helical" evidence="2">
    <location>
        <begin position="372"/>
        <end position="393"/>
    </location>
</feature>
<dbReference type="EMBL" id="VLTM01000065">
    <property type="protein sequence ID" value="KAA0158586.1"/>
    <property type="molecule type" value="Genomic_DNA"/>
</dbReference>